<name>H7GE07_9DEIN</name>
<dbReference type="KEGG" id="tpar:AV541_09750"/>
<evidence type="ECO:0000313" key="10">
    <source>
        <dbReference type="EMBL" id="AMA76155.1"/>
    </source>
</evidence>
<gene>
    <name evidence="10" type="ORF">AV541_09750</name>
    <name evidence="11" type="ORF">RLTM_01430</name>
</gene>
<reference evidence="10 13" key="2">
    <citation type="submission" date="2016-01" db="EMBL/GenBank/DDBJ databases">
        <title>Genome sequence of Thermus parvatiensis, a thermophile isolated from a hot water spring.</title>
        <authorList>
            <person name="Tripathi C."/>
            <person name="Lal R."/>
        </authorList>
    </citation>
    <scope>NUCLEOTIDE SEQUENCE [LARGE SCALE GENOMIC DNA]</scope>
    <source>
        <strain evidence="10 13">RL</strain>
    </source>
</reference>
<evidence type="ECO:0000256" key="4">
    <source>
        <dbReference type="ARBA" id="ARBA00022679"/>
    </source>
</evidence>
<evidence type="ECO:0000256" key="1">
    <source>
        <dbReference type="ARBA" id="ARBA00011738"/>
    </source>
</evidence>
<evidence type="ECO:0000313" key="12">
    <source>
        <dbReference type="Proteomes" id="UP000053186"/>
    </source>
</evidence>
<dbReference type="InterPro" id="IPR024170">
    <property type="entry name" value="Aminoglycoside_N6-AcTrfrase"/>
</dbReference>
<dbReference type="EMBL" id="AIJQ01000002">
    <property type="protein sequence ID" value="EIA39949.1"/>
    <property type="molecule type" value="Genomic_DNA"/>
</dbReference>
<comment type="subunit">
    <text evidence="1">Homodimer.</text>
</comment>
<sequence>MKPRIRPLRPEDLPAYLPLRAALWPEGGDDVEEVERFLADAEQAAFVAEVEGRLVGFVEVSLRPYAEGCHTRPVGYLEGWYVAPGWRGRGIGRALVKAAEDWARGKGCREMASDTELGNFLGQKAHRRLGYQEVERIVCFRRDL</sequence>
<dbReference type="PROSITE" id="PS51186">
    <property type="entry name" value="GNAT"/>
    <property type="match status" value="1"/>
</dbReference>
<dbReference type="EC" id="2.3.1.82" evidence="2"/>
<dbReference type="InterPro" id="IPR050832">
    <property type="entry name" value="Bact_Acetyltransf"/>
</dbReference>
<dbReference type="InterPro" id="IPR000182">
    <property type="entry name" value="GNAT_dom"/>
</dbReference>
<evidence type="ECO:0000256" key="6">
    <source>
        <dbReference type="ARBA" id="ARBA00023315"/>
    </source>
</evidence>
<evidence type="ECO:0000256" key="2">
    <source>
        <dbReference type="ARBA" id="ARBA00012888"/>
    </source>
</evidence>
<dbReference type="EMBL" id="CP014141">
    <property type="protein sequence ID" value="AMA76155.1"/>
    <property type="molecule type" value="Genomic_DNA"/>
</dbReference>
<dbReference type="InterPro" id="IPR016181">
    <property type="entry name" value="Acyl_CoA_acyltransferase"/>
</dbReference>
<evidence type="ECO:0000256" key="5">
    <source>
        <dbReference type="ARBA" id="ARBA00023251"/>
    </source>
</evidence>
<feature type="domain" description="N-acetyltransferase" evidence="9">
    <location>
        <begin position="3"/>
        <end position="144"/>
    </location>
</feature>
<dbReference type="Pfam" id="PF00583">
    <property type="entry name" value="Acetyltransf_1"/>
    <property type="match status" value="1"/>
</dbReference>
<evidence type="ECO:0000259" key="9">
    <source>
        <dbReference type="PROSITE" id="PS51186"/>
    </source>
</evidence>
<evidence type="ECO:0000256" key="3">
    <source>
        <dbReference type="ARBA" id="ARBA00017677"/>
    </source>
</evidence>
<reference evidence="11 12" key="1">
    <citation type="journal article" date="2012" name="J. Bacteriol.">
        <title>Draft genome sequence of Thermus sp. strain RL, isolated from a hot water spring located atop the Himalayan ranges at Manikaran, India.</title>
        <authorList>
            <person name="Dwivedi V."/>
            <person name="Sangwan N."/>
            <person name="Nigam A."/>
            <person name="Garg N."/>
            <person name="Niharika N."/>
            <person name="Khurana P."/>
            <person name="Khurana J.P."/>
            <person name="Lal R."/>
        </authorList>
    </citation>
    <scope>NUCLEOTIDE SEQUENCE [LARGE SCALE GENOMIC DNA]</scope>
    <source>
        <strain evidence="11 12">RL</strain>
    </source>
</reference>
<dbReference type="PATRIC" id="fig|456163.3.peg.332"/>
<keyword evidence="5" id="KW-0046">Antibiotic resistance</keyword>
<dbReference type="PIRSF" id="PIRSF000452">
    <property type="entry name" value="6-N-acetyltransf"/>
    <property type="match status" value="1"/>
</dbReference>
<dbReference type="AlphaFoldDB" id="H7GE07"/>
<dbReference type="GO" id="GO:0046677">
    <property type="term" value="P:response to antibiotic"/>
    <property type="evidence" value="ECO:0007669"/>
    <property type="project" value="UniProtKB-KW"/>
</dbReference>
<accession>H7GE07</accession>
<dbReference type="PANTHER" id="PTHR43877">
    <property type="entry name" value="AMINOALKYLPHOSPHONATE N-ACETYLTRANSFERASE-RELATED-RELATED"/>
    <property type="match status" value="1"/>
</dbReference>
<dbReference type="Proteomes" id="UP000053186">
    <property type="component" value="Unassembled WGS sequence"/>
</dbReference>
<comment type="catalytic activity">
    <reaction evidence="8">
        <text>kanamycin B + acetyl-CoA = N(6')-acetylkanamycin B + CoA + H(+)</text>
        <dbReference type="Rhea" id="RHEA:16449"/>
        <dbReference type="ChEBI" id="CHEBI:15378"/>
        <dbReference type="ChEBI" id="CHEBI:57287"/>
        <dbReference type="ChEBI" id="CHEBI:57288"/>
        <dbReference type="ChEBI" id="CHEBI:58390"/>
        <dbReference type="ChEBI" id="CHEBI:58549"/>
        <dbReference type="EC" id="2.3.1.82"/>
    </reaction>
</comment>
<evidence type="ECO:0000256" key="7">
    <source>
        <dbReference type="ARBA" id="ARBA00029660"/>
    </source>
</evidence>
<dbReference type="RefSeq" id="WP_008630909.1">
    <property type="nucleotide sequence ID" value="NZ_AIJQ01000002.1"/>
</dbReference>
<dbReference type="SUPFAM" id="SSF55729">
    <property type="entry name" value="Acyl-CoA N-acyltransferases (Nat)"/>
    <property type="match status" value="1"/>
</dbReference>
<dbReference type="NCBIfam" id="NF043067">
    <property type="entry name" value="AAC_6p_group_E"/>
    <property type="match status" value="1"/>
</dbReference>
<dbReference type="GO" id="GO:0047663">
    <property type="term" value="F:aminoglycoside 6'-N-acetyltransferase activity"/>
    <property type="evidence" value="ECO:0007669"/>
    <property type="project" value="UniProtKB-EC"/>
</dbReference>
<dbReference type="Gene3D" id="3.40.630.30">
    <property type="match status" value="1"/>
</dbReference>
<evidence type="ECO:0000313" key="11">
    <source>
        <dbReference type="EMBL" id="EIA39949.1"/>
    </source>
</evidence>
<keyword evidence="6" id="KW-0012">Acyltransferase</keyword>
<keyword evidence="4 11" id="KW-0808">Transferase</keyword>
<proteinExistence type="predicted"/>
<dbReference type="Proteomes" id="UP000061630">
    <property type="component" value="Chromosome"/>
</dbReference>
<protein>
    <recommendedName>
        <fullName evidence="3">Aminoglycoside N(6')-acetyltransferase type 1</fullName>
        <ecNumber evidence="2">2.3.1.82</ecNumber>
    </recommendedName>
    <alternativeName>
        <fullName evidence="7">Aminoglycoside resistance protein</fullName>
    </alternativeName>
</protein>
<evidence type="ECO:0000313" key="13">
    <source>
        <dbReference type="Proteomes" id="UP000061630"/>
    </source>
</evidence>
<dbReference type="CDD" id="cd04301">
    <property type="entry name" value="NAT_SF"/>
    <property type="match status" value="1"/>
</dbReference>
<evidence type="ECO:0000256" key="8">
    <source>
        <dbReference type="ARBA" id="ARBA00048923"/>
    </source>
</evidence>
<organism evidence="11 12">
    <name type="scientific">Thermus parvatiensis</name>
    <dbReference type="NCBI Taxonomy" id="456163"/>
    <lineage>
        <taxon>Bacteria</taxon>
        <taxon>Thermotogati</taxon>
        <taxon>Deinococcota</taxon>
        <taxon>Deinococci</taxon>
        <taxon>Thermales</taxon>
        <taxon>Thermaceae</taxon>
        <taxon>Thermus</taxon>
    </lineage>
</organism>
<keyword evidence="12" id="KW-1185">Reference proteome</keyword>